<keyword evidence="3" id="KW-1185">Reference proteome</keyword>
<comment type="caution">
    <text evidence="2">The sequence shown here is derived from an EMBL/GenBank/DDBJ whole genome shotgun (WGS) entry which is preliminary data.</text>
</comment>
<sequence length="88" mass="9533">MATALAIKKAWPAACGARAATRRGARDGRICRGPEAEGNSFGRNRFPARRVRHGGASGTQPEAATVPRYHLLLRGRDQFGLNLYLDVT</sequence>
<accession>A0A4C1VJK9</accession>
<name>A0A4C1VJK9_EUMVA</name>
<evidence type="ECO:0000313" key="2">
    <source>
        <dbReference type="EMBL" id="GBP38477.1"/>
    </source>
</evidence>
<feature type="region of interest" description="Disordered" evidence="1">
    <location>
        <begin position="29"/>
        <end position="62"/>
    </location>
</feature>
<evidence type="ECO:0000256" key="1">
    <source>
        <dbReference type="SAM" id="MobiDB-lite"/>
    </source>
</evidence>
<dbReference type="Proteomes" id="UP000299102">
    <property type="component" value="Unassembled WGS sequence"/>
</dbReference>
<evidence type="ECO:0000313" key="3">
    <source>
        <dbReference type="Proteomes" id="UP000299102"/>
    </source>
</evidence>
<organism evidence="2 3">
    <name type="scientific">Eumeta variegata</name>
    <name type="common">Bagworm moth</name>
    <name type="synonym">Eumeta japonica</name>
    <dbReference type="NCBI Taxonomy" id="151549"/>
    <lineage>
        <taxon>Eukaryota</taxon>
        <taxon>Metazoa</taxon>
        <taxon>Ecdysozoa</taxon>
        <taxon>Arthropoda</taxon>
        <taxon>Hexapoda</taxon>
        <taxon>Insecta</taxon>
        <taxon>Pterygota</taxon>
        <taxon>Neoptera</taxon>
        <taxon>Endopterygota</taxon>
        <taxon>Lepidoptera</taxon>
        <taxon>Glossata</taxon>
        <taxon>Ditrysia</taxon>
        <taxon>Tineoidea</taxon>
        <taxon>Psychidae</taxon>
        <taxon>Oiketicinae</taxon>
        <taxon>Eumeta</taxon>
    </lineage>
</organism>
<protein>
    <submittedName>
        <fullName evidence="2">Uncharacterized protein</fullName>
    </submittedName>
</protein>
<gene>
    <name evidence="2" type="ORF">EVAR_23683_1</name>
</gene>
<proteinExistence type="predicted"/>
<dbReference type="EMBL" id="BGZK01000349">
    <property type="protein sequence ID" value="GBP38477.1"/>
    <property type="molecule type" value="Genomic_DNA"/>
</dbReference>
<reference evidence="2 3" key="1">
    <citation type="journal article" date="2019" name="Commun. Biol.">
        <title>The bagworm genome reveals a unique fibroin gene that provides high tensile strength.</title>
        <authorList>
            <person name="Kono N."/>
            <person name="Nakamura H."/>
            <person name="Ohtoshi R."/>
            <person name="Tomita M."/>
            <person name="Numata K."/>
            <person name="Arakawa K."/>
        </authorList>
    </citation>
    <scope>NUCLEOTIDE SEQUENCE [LARGE SCALE GENOMIC DNA]</scope>
</reference>
<dbReference type="AlphaFoldDB" id="A0A4C1VJK9"/>